<dbReference type="SUPFAM" id="SSF46955">
    <property type="entry name" value="Putative DNA-binding domain"/>
    <property type="match status" value="1"/>
</dbReference>
<evidence type="ECO:0000313" key="7">
    <source>
        <dbReference type="EMBL" id="PCC51992.1"/>
    </source>
</evidence>
<accession>A0A2A3YX93</accession>
<dbReference type="InterPro" id="IPR009061">
    <property type="entry name" value="DNA-bd_dom_put_sf"/>
</dbReference>
<dbReference type="PANTHER" id="PTHR30204">
    <property type="entry name" value="REDOX-CYCLING DRUG-SENSING TRANSCRIPTIONAL ACTIVATOR SOXR"/>
    <property type="match status" value="1"/>
</dbReference>
<dbReference type="SMART" id="SM00422">
    <property type="entry name" value="HTH_MERR"/>
    <property type="match status" value="1"/>
</dbReference>
<evidence type="ECO:0000313" key="5">
    <source>
        <dbReference type="EMBL" id="PCC43924.1"/>
    </source>
</evidence>
<dbReference type="InterPro" id="IPR047057">
    <property type="entry name" value="MerR_fam"/>
</dbReference>
<dbReference type="GO" id="GO:0003700">
    <property type="term" value="F:DNA-binding transcription factor activity"/>
    <property type="evidence" value="ECO:0007669"/>
    <property type="project" value="InterPro"/>
</dbReference>
<reference evidence="3 14" key="3">
    <citation type="submission" date="2017-12" db="EMBL/GenBank/DDBJ databases">
        <authorList>
            <person name="Levesque S."/>
        </authorList>
    </citation>
    <scope>NUCLEOTIDE SEQUENCE [LARGE SCALE GENOMIC DNA]</scope>
    <source>
        <strain evidence="3 14">SMQ-1420</strain>
    </source>
</reference>
<evidence type="ECO:0000259" key="2">
    <source>
        <dbReference type="PROSITE" id="PS50937"/>
    </source>
</evidence>
<dbReference type="Pfam" id="PF13411">
    <property type="entry name" value="MerR_1"/>
    <property type="match status" value="1"/>
</dbReference>
<dbReference type="EMBL" id="NRGX01000001">
    <property type="protein sequence ID" value="PCC18520.1"/>
    <property type="molecule type" value="Genomic_DNA"/>
</dbReference>
<dbReference type="PROSITE" id="PS50937">
    <property type="entry name" value="HTH_MERR_2"/>
    <property type="match status" value="1"/>
</dbReference>
<reference evidence="3 14" key="4">
    <citation type="submission" date="2019-01" db="EMBL/GenBank/DDBJ databases">
        <title>Comparative genomic analysis of Brevibacterium aurantiacum sheds light on its evolution and its adaptation to smear-ripened cheeses.</title>
        <authorList>
            <person name="Moineau S."/>
        </authorList>
    </citation>
    <scope>NUCLEOTIDE SEQUENCE [LARGE SCALE GENOMIC DNA]</scope>
    <source>
        <strain evidence="3 14">SMQ-1420</strain>
    </source>
</reference>
<keyword evidence="1 8" id="KW-0238">DNA-binding</keyword>
<dbReference type="EMBL" id="NRGO01000001">
    <property type="protein sequence ID" value="PCC51992.1"/>
    <property type="molecule type" value="Genomic_DNA"/>
</dbReference>
<evidence type="ECO:0000313" key="14">
    <source>
        <dbReference type="Proteomes" id="UP000282731"/>
    </source>
</evidence>
<evidence type="ECO:0000313" key="8">
    <source>
        <dbReference type="EMBL" id="SMX93779.1"/>
    </source>
</evidence>
<dbReference type="Proteomes" id="UP000217720">
    <property type="component" value="Unassembled WGS sequence"/>
</dbReference>
<dbReference type="Proteomes" id="UP000218377">
    <property type="component" value="Unassembled WGS sequence"/>
</dbReference>
<dbReference type="RefSeq" id="WP_069599282.1">
    <property type="nucleotide sequence ID" value="NZ_CP017150.1"/>
</dbReference>
<evidence type="ECO:0000313" key="3">
    <source>
        <dbReference type="EMBL" id="AZT95862.1"/>
    </source>
</evidence>
<name>A0A2A3YX93_BREAU</name>
<evidence type="ECO:0000313" key="11">
    <source>
        <dbReference type="Proteomes" id="UP000218377"/>
    </source>
</evidence>
<dbReference type="PANTHER" id="PTHR30204:SF93">
    <property type="entry name" value="HTH MERR-TYPE DOMAIN-CONTAINING PROTEIN"/>
    <property type="match status" value="1"/>
</dbReference>
<evidence type="ECO:0000313" key="6">
    <source>
        <dbReference type="EMBL" id="PCC48136.1"/>
    </source>
</evidence>
<dbReference type="AlphaFoldDB" id="A0A2A3YX93"/>
<dbReference type="Proteomes" id="UP000217564">
    <property type="component" value="Unassembled WGS sequence"/>
</dbReference>
<dbReference type="InterPro" id="IPR000551">
    <property type="entry name" value="MerR-type_HTH_dom"/>
</dbReference>
<reference evidence="9 10" key="1">
    <citation type="journal article" date="2017" name="Elife">
        <title>Extensive horizontal gene transfer in cheese-associated bacteria.</title>
        <authorList>
            <person name="Bonham K.S."/>
            <person name="Wolfe B.E."/>
            <person name="Dutton R.J."/>
        </authorList>
    </citation>
    <scope>NUCLEOTIDE SEQUENCE [LARGE SCALE GENOMIC DNA]</scope>
    <source>
        <strain evidence="7 10">900_6</strain>
        <strain evidence="6 9">947_7</strain>
        <strain evidence="5 12">962_8</strain>
        <strain evidence="4 11">JB5</strain>
    </source>
</reference>
<dbReference type="GO" id="GO:0003677">
    <property type="term" value="F:DNA binding"/>
    <property type="evidence" value="ECO:0007669"/>
    <property type="project" value="UniProtKB-KW"/>
</dbReference>
<feature type="domain" description="HTH merR-type" evidence="2">
    <location>
        <begin position="1"/>
        <end position="71"/>
    </location>
</feature>
<reference evidence="8 13" key="2">
    <citation type="submission" date="2017-03" db="EMBL/GenBank/DDBJ databases">
        <authorList>
            <person name="Afonso C.L."/>
            <person name="Miller P.J."/>
            <person name="Scott M.A."/>
            <person name="Spackman E."/>
            <person name="Goraichik I."/>
            <person name="Dimitrov K.M."/>
            <person name="Suarez D.L."/>
            <person name="Swayne D.E."/>
        </authorList>
    </citation>
    <scope>NUCLEOTIDE SEQUENCE [LARGE SCALE GENOMIC DNA]</scope>
    <source>
        <strain evidence="8">8</strain>
        <strain evidence="13">8(6)</strain>
    </source>
</reference>
<dbReference type="OrthoDB" id="4569196at2"/>
<dbReference type="Gene3D" id="1.10.1660.10">
    <property type="match status" value="1"/>
</dbReference>
<evidence type="ECO:0000313" key="10">
    <source>
        <dbReference type="Proteomes" id="UP000217720"/>
    </source>
</evidence>
<evidence type="ECO:0000313" key="13">
    <source>
        <dbReference type="Proteomes" id="UP000234300"/>
    </source>
</evidence>
<evidence type="ECO:0000313" key="12">
    <source>
        <dbReference type="Proteomes" id="UP000218620"/>
    </source>
</evidence>
<dbReference type="EMBL" id="NRGP01000002">
    <property type="protein sequence ID" value="PCC48136.1"/>
    <property type="molecule type" value="Genomic_DNA"/>
</dbReference>
<accession>A0A2H1K268</accession>
<organism evidence="5 12">
    <name type="scientific">Brevibacterium aurantiacum</name>
    <dbReference type="NCBI Taxonomy" id="273384"/>
    <lineage>
        <taxon>Bacteria</taxon>
        <taxon>Bacillati</taxon>
        <taxon>Actinomycetota</taxon>
        <taxon>Actinomycetes</taxon>
        <taxon>Micrococcales</taxon>
        <taxon>Brevibacteriaceae</taxon>
        <taxon>Brevibacterium</taxon>
    </lineage>
</organism>
<dbReference type="Proteomes" id="UP000234300">
    <property type="component" value="Unassembled WGS sequence"/>
</dbReference>
<protein>
    <submittedName>
        <fullName evidence="8">DNA-binding transcriptional regulator, MerR family</fullName>
    </submittedName>
    <submittedName>
        <fullName evidence="3">MerR family transcriptional regulator</fullName>
    </submittedName>
</protein>
<evidence type="ECO:0000313" key="4">
    <source>
        <dbReference type="EMBL" id="PCC18520.1"/>
    </source>
</evidence>
<evidence type="ECO:0000256" key="1">
    <source>
        <dbReference type="ARBA" id="ARBA00023125"/>
    </source>
</evidence>
<dbReference type="EMBL" id="FXZI01000008">
    <property type="protein sequence ID" value="SMX93779.1"/>
    <property type="molecule type" value="Genomic_DNA"/>
</dbReference>
<dbReference type="Proteomes" id="UP000282731">
    <property type="component" value="Chromosome"/>
</dbReference>
<evidence type="ECO:0000313" key="9">
    <source>
        <dbReference type="Proteomes" id="UP000217564"/>
    </source>
</evidence>
<dbReference type="Proteomes" id="UP000218620">
    <property type="component" value="Unassembled WGS sequence"/>
</dbReference>
<dbReference type="EMBL" id="CP025334">
    <property type="protein sequence ID" value="AZT95862.1"/>
    <property type="molecule type" value="Genomic_DNA"/>
</dbReference>
<sequence length="255" mass="28460">MGWSTSELARLTDTTVNTIRHYHKQGLLSEPERASNGYKQYGAAHLLRLLQIRRLRSLGIPLEKISSIDGDQEVQRRALKDLDAELKTKIAELEKTRDEVAGLIEHGAPIDTASGFSDVAATMSEADRRLMGLYARLYDDETMTQMRGIMAETSPADREFNELPDDADEAARVHAVDAMVPLMEKHLDDDPWLLDIRPSVEGAAEDLGWSAIMESMVELYNPAQLDVLGRAIIRVHKERVEETAADDDAMESGTE</sequence>
<dbReference type="EMBL" id="NRGQ01000005">
    <property type="protein sequence ID" value="PCC43924.1"/>
    <property type="molecule type" value="Genomic_DNA"/>
</dbReference>
<gene>
    <name evidence="8" type="ORF">BAURA86_02319</name>
    <name evidence="7" type="ORF">CIK62_00745</name>
    <name evidence="6" type="ORF">CIK64_00030</name>
    <name evidence="5" type="ORF">CIK65_04875</name>
    <name evidence="4" type="ORF">CIK79_09590</name>
    <name evidence="3" type="ORF">CXR27_01690</name>
</gene>
<proteinExistence type="predicted"/>